<comment type="caution">
    <text evidence="1">The sequence shown here is derived from an EMBL/GenBank/DDBJ whole genome shotgun (WGS) entry which is preliminary data.</text>
</comment>
<reference evidence="1" key="1">
    <citation type="journal article" date="2015" name="Nature">
        <title>Complex archaea that bridge the gap between prokaryotes and eukaryotes.</title>
        <authorList>
            <person name="Spang A."/>
            <person name="Saw J.H."/>
            <person name="Jorgensen S.L."/>
            <person name="Zaremba-Niedzwiedzka K."/>
            <person name="Martijn J."/>
            <person name="Lind A.E."/>
            <person name="van Eijk R."/>
            <person name="Schleper C."/>
            <person name="Guy L."/>
            <person name="Ettema T.J."/>
        </authorList>
    </citation>
    <scope>NUCLEOTIDE SEQUENCE</scope>
</reference>
<name>A0A0F9C9G7_9ZZZZ</name>
<accession>A0A0F9C9G7</accession>
<evidence type="ECO:0000313" key="1">
    <source>
        <dbReference type="EMBL" id="KKL46043.1"/>
    </source>
</evidence>
<protein>
    <submittedName>
        <fullName evidence="1">Uncharacterized protein</fullName>
    </submittedName>
</protein>
<gene>
    <name evidence="1" type="ORF">LCGC14_2349580</name>
</gene>
<dbReference type="EMBL" id="LAZR01034176">
    <property type="protein sequence ID" value="KKL46043.1"/>
    <property type="molecule type" value="Genomic_DNA"/>
</dbReference>
<sequence>MEIMELNGAILSALGEKIGYGFPYKGKVAYAPDYNGKDKVLCWFKGEWRPCPDISGNLVVALQFARLVKLQGFYLEIETNHIKQMVDGKFKVLKGDAPKVLAVLIKKKLRDDGRVID</sequence>
<dbReference type="AlphaFoldDB" id="A0A0F9C9G7"/>
<proteinExistence type="predicted"/>
<organism evidence="1">
    <name type="scientific">marine sediment metagenome</name>
    <dbReference type="NCBI Taxonomy" id="412755"/>
    <lineage>
        <taxon>unclassified sequences</taxon>
        <taxon>metagenomes</taxon>
        <taxon>ecological metagenomes</taxon>
    </lineage>
</organism>